<accession>A0A9Q1MQQ7</accession>
<name>A0A9Q1MQQ7_9SOLA</name>
<reference evidence="3" key="1">
    <citation type="journal article" date="2023" name="Proc. Natl. Acad. Sci. U.S.A.">
        <title>Genomic and structural basis for evolution of tropane alkaloid biosynthesis.</title>
        <authorList>
            <person name="Wanga Y.-J."/>
            <person name="Taina T."/>
            <person name="Yua J.-Y."/>
            <person name="Lia J."/>
            <person name="Xua B."/>
            <person name="Chenc J."/>
            <person name="D'Auriad J.C."/>
            <person name="Huanga J.-P."/>
            <person name="Huanga S.-X."/>
        </authorList>
    </citation>
    <scope>NUCLEOTIDE SEQUENCE [LARGE SCALE GENOMIC DNA]</scope>
    <source>
        <strain evidence="3">cv. KIB-2019</strain>
    </source>
</reference>
<sequence>MILRRDEHHHDSHGVGDDEVEENDHTTEKNRACAHVANKGKNNTKGDLSDSPDNNECMKAGSDKNDKIMEEIDKAVKCVVESVSIDYVGECKTNQEDGAD</sequence>
<proteinExistence type="predicted"/>
<evidence type="ECO:0000313" key="2">
    <source>
        <dbReference type="EMBL" id="KAJ8562507.1"/>
    </source>
</evidence>
<dbReference type="Proteomes" id="UP001152561">
    <property type="component" value="Unassembled WGS sequence"/>
</dbReference>
<feature type="compositionally biased region" description="Basic and acidic residues" evidence="1">
    <location>
        <begin position="1"/>
        <end position="16"/>
    </location>
</feature>
<evidence type="ECO:0000313" key="3">
    <source>
        <dbReference type="Proteomes" id="UP001152561"/>
    </source>
</evidence>
<dbReference type="EMBL" id="JAJAGQ010000005">
    <property type="protein sequence ID" value="KAJ8562507.1"/>
    <property type="molecule type" value="Genomic_DNA"/>
</dbReference>
<dbReference type="AlphaFoldDB" id="A0A9Q1MQQ7"/>
<feature type="region of interest" description="Disordered" evidence="1">
    <location>
        <begin position="1"/>
        <end position="62"/>
    </location>
</feature>
<gene>
    <name evidence="2" type="ORF">K7X08_011798</name>
</gene>
<organism evidence="2 3">
    <name type="scientific">Anisodus acutangulus</name>
    <dbReference type="NCBI Taxonomy" id="402998"/>
    <lineage>
        <taxon>Eukaryota</taxon>
        <taxon>Viridiplantae</taxon>
        <taxon>Streptophyta</taxon>
        <taxon>Embryophyta</taxon>
        <taxon>Tracheophyta</taxon>
        <taxon>Spermatophyta</taxon>
        <taxon>Magnoliopsida</taxon>
        <taxon>eudicotyledons</taxon>
        <taxon>Gunneridae</taxon>
        <taxon>Pentapetalae</taxon>
        <taxon>asterids</taxon>
        <taxon>lamiids</taxon>
        <taxon>Solanales</taxon>
        <taxon>Solanaceae</taxon>
        <taxon>Solanoideae</taxon>
        <taxon>Hyoscyameae</taxon>
        <taxon>Anisodus</taxon>
    </lineage>
</organism>
<comment type="caution">
    <text evidence="2">The sequence shown here is derived from an EMBL/GenBank/DDBJ whole genome shotgun (WGS) entry which is preliminary data.</text>
</comment>
<keyword evidence="3" id="KW-1185">Reference proteome</keyword>
<protein>
    <submittedName>
        <fullName evidence="2">Uncharacterized protein</fullName>
    </submittedName>
</protein>
<feature type="compositionally biased region" description="Polar residues" evidence="1">
    <location>
        <begin position="40"/>
        <end position="54"/>
    </location>
</feature>
<evidence type="ECO:0000256" key="1">
    <source>
        <dbReference type="SAM" id="MobiDB-lite"/>
    </source>
</evidence>